<protein>
    <recommendedName>
        <fullName evidence="2">Right handed beta helix domain-containing protein</fullName>
    </recommendedName>
</protein>
<dbReference type="AlphaFoldDB" id="X0VQ54"/>
<dbReference type="EMBL" id="BARS01037633">
    <property type="protein sequence ID" value="GAG14603.1"/>
    <property type="molecule type" value="Genomic_DNA"/>
</dbReference>
<evidence type="ECO:0008006" key="2">
    <source>
        <dbReference type="Google" id="ProtNLM"/>
    </source>
</evidence>
<organism evidence="1">
    <name type="scientific">marine sediment metagenome</name>
    <dbReference type="NCBI Taxonomy" id="412755"/>
    <lineage>
        <taxon>unclassified sequences</taxon>
        <taxon>metagenomes</taxon>
        <taxon>ecological metagenomes</taxon>
    </lineage>
</organism>
<gene>
    <name evidence="1" type="ORF">S01H1_57687</name>
</gene>
<name>X0VQ54_9ZZZZ</name>
<feature type="non-terminal residue" evidence="1">
    <location>
        <position position="256"/>
    </location>
</feature>
<dbReference type="InterPro" id="IPR011050">
    <property type="entry name" value="Pectin_lyase_fold/virulence"/>
</dbReference>
<evidence type="ECO:0000313" key="1">
    <source>
        <dbReference type="EMBL" id="GAG14603.1"/>
    </source>
</evidence>
<reference evidence="1" key="1">
    <citation type="journal article" date="2014" name="Front. Microbiol.">
        <title>High frequency of phylogenetically diverse reductive dehalogenase-homologous genes in deep subseafloor sedimentary metagenomes.</title>
        <authorList>
            <person name="Kawai M."/>
            <person name="Futagami T."/>
            <person name="Toyoda A."/>
            <person name="Takaki Y."/>
            <person name="Nishi S."/>
            <person name="Hori S."/>
            <person name="Arai W."/>
            <person name="Tsubouchi T."/>
            <person name="Morono Y."/>
            <person name="Uchiyama I."/>
            <person name="Ito T."/>
            <person name="Fujiyama A."/>
            <person name="Inagaki F."/>
            <person name="Takami H."/>
        </authorList>
    </citation>
    <scope>NUCLEOTIDE SEQUENCE</scope>
    <source>
        <strain evidence="1">Expedition CK06-06</strain>
    </source>
</reference>
<accession>X0VQ54</accession>
<sequence>FYVDSEVATAGDGTSWTNAVRTLQEGINKCVANNGDFVYVAQEHAENIASAVALDFDCPGITIVGHGSGEDQPEISFTAGATSLGTISAADVTIYNIRFLGAFTDGITKAIDITANGDGARILCCEFRETDNTMELLVMINVAVNADELVFAGNRFIGTDSADPTDAIVFAGASNKTIVQSNTFIGTWSDCVIDGTVALSTGLNIIDNHVVNLDSTGKTIQFHTSTTGSVIGNKCYGNGSTFAIVADSMFVCPISN</sequence>
<feature type="non-terminal residue" evidence="1">
    <location>
        <position position="1"/>
    </location>
</feature>
<dbReference type="SUPFAM" id="SSF51126">
    <property type="entry name" value="Pectin lyase-like"/>
    <property type="match status" value="1"/>
</dbReference>
<proteinExistence type="predicted"/>
<comment type="caution">
    <text evidence="1">The sequence shown here is derived from an EMBL/GenBank/DDBJ whole genome shotgun (WGS) entry which is preliminary data.</text>
</comment>